<dbReference type="EMBL" id="FN595247">
    <property type="protein sequence ID" value="CCB48093.1"/>
    <property type="molecule type" value="Genomic_DNA"/>
</dbReference>
<reference evidence="4" key="1">
    <citation type="journal article" date="2007" name="Nature">
        <title>The grapevine genome sequence suggests ancestral hexaploidization in major angiosperm phyla.</title>
        <authorList>
            <consortium name="The French-Italian Public Consortium for Grapevine Genome Characterization."/>
            <person name="Jaillon O."/>
            <person name="Aury J.-M."/>
            <person name="Noel B."/>
            <person name="Policriti A."/>
            <person name="Clepet C."/>
            <person name="Casagrande A."/>
            <person name="Choisne N."/>
            <person name="Aubourg S."/>
            <person name="Vitulo N."/>
            <person name="Jubin C."/>
            <person name="Vezzi A."/>
            <person name="Legeai F."/>
            <person name="Hugueney P."/>
            <person name="Dasilva C."/>
            <person name="Horner D."/>
            <person name="Mica E."/>
            <person name="Jublot D."/>
            <person name="Poulain J."/>
            <person name="Bruyere C."/>
            <person name="Billault A."/>
            <person name="Segurens B."/>
            <person name="Gouyvenoux M."/>
            <person name="Ugarte E."/>
            <person name="Cattonaro F."/>
            <person name="Anthouard V."/>
            <person name="Vico V."/>
            <person name="Del Fabbro C."/>
            <person name="Alaux M."/>
            <person name="Di Gaspero G."/>
            <person name="Dumas V."/>
            <person name="Felice N."/>
            <person name="Paillard S."/>
            <person name="Juman I."/>
            <person name="Moroldo M."/>
            <person name="Scalabrin S."/>
            <person name="Canaguier A."/>
            <person name="Le Clainche I."/>
            <person name="Malacrida G."/>
            <person name="Durand E."/>
            <person name="Pesole G."/>
            <person name="Laucou V."/>
            <person name="Chatelet P."/>
            <person name="Merdinoglu D."/>
            <person name="Delledonne M."/>
            <person name="Pezzotti M."/>
            <person name="Lecharny A."/>
            <person name="Scarpelli C."/>
            <person name="Artiguenave F."/>
            <person name="Pe M.E."/>
            <person name="Valle G."/>
            <person name="Morgante M."/>
            <person name="Caboche M."/>
            <person name="Adam-Blondon A.-F."/>
            <person name="Weissenbach J."/>
            <person name="Quetier F."/>
            <person name="Wincker P."/>
        </authorList>
    </citation>
    <scope>NUCLEOTIDE SEQUENCE [LARGE SCALE GENOMIC DNA]</scope>
    <source>
        <strain evidence="4">cv. Pinot noir / PN40024</strain>
    </source>
</reference>
<sequence>MDAMIDLFTIPIGIFIWTSTQVSACQRGSNNDSTGKKQSEKNLQQNGFVEVNGNIPLAKYENNEKPWDREEVGLLIKGMLKYPKGTS</sequence>
<dbReference type="PaxDb" id="29760-VIT_16s0098g00920.t01"/>
<evidence type="ECO:0000256" key="2">
    <source>
        <dbReference type="SAM" id="SignalP"/>
    </source>
</evidence>
<dbReference type="InParanoid" id="F6H770"/>
<dbReference type="Proteomes" id="UP000009183">
    <property type="component" value="Chromosome 16"/>
</dbReference>
<protein>
    <submittedName>
        <fullName evidence="3">Uncharacterized protein</fullName>
    </submittedName>
</protein>
<dbReference type="HOGENOM" id="CLU_2487969_0_0_1"/>
<evidence type="ECO:0000313" key="4">
    <source>
        <dbReference type="Proteomes" id="UP000009183"/>
    </source>
</evidence>
<keyword evidence="2" id="KW-0732">Signal</keyword>
<gene>
    <name evidence="3" type="ordered locus">VIT_16s0098g00920</name>
</gene>
<feature type="chain" id="PRO_5003341101" evidence="2">
    <location>
        <begin position="25"/>
        <end position="87"/>
    </location>
</feature>
<keyword evidence="4" id="KW-1185">Reference proteome</keyword>
<evidence type="ECO:0000256" key="1">
    <source>
        <dbReference type="SAM" id="MobiDB-lite"/>
    </source>
</evidence>
<proteinExistence type="predicted"/>
<accession>F6H770</accession>
<dbReference type="AlphaFoldDB" id="F6H770"/>
<dbReference type="STRING" id="29760.F6H770"/>
<feature type="region of interest" description="Disordered" evidence="1">
    <location>
        <begin position="26"/>
        <end position="45"/>
    </location>
</feature>
<evidence type="ECO:0000313" key="3">
    <source>
        <dbReference type="EMBL" id="CCB48093.1"/>
    </source>
</evidence>
<organism evidence="3 4">
    <name type="scientific">Vitis vinifera</name>
    <name type="common">Grape</name>
    <dbReference type="NCBI Taxonomy" id="29760"/>
    <lineage>
        <taxon>Eukaryota</taxon>
        <taxon>Viridiplantae</taxon>
        <taxon>Streptophyta</taxon>
        <taxon>Embryophyta</taxon>
        <taxon>Tracheophyta</taxon>
        <taxon>Spermatophyta</taxon>
        <taxon>Magnoliopsida</taxon>
        <taxon>eudicotyledons</taxon>
        <taxon>Gunneridae</taxon>
        <taxon>Pentapetalae</taxon>
        <taxon>rosids</taxon>
        <taxon>Vitales</taxon>
        <taxon>Vitaceae</taxon>
        <taxon>Viteae</taxon>
        <taxon>Vitis</taxon>
    </lineage>
</organism>
<name>F6H770_VITVI</name>
<feature type="signal peptide" evidence="2">
    <location>
        <begin position="1"/>
        <end position="24"/>
    </location>
</feature>